<accession>A0A448XB68</accession>
<gene>
    <name evidence="1" type="ORF">PXEA_LOCUS26111</name>
</gene>
<comment type="caution">
    <text evidence="1">The sequence shown here is derived from an EMBL/GenBank/DDBJ whole genome shotgun (WGS) entry which is preliminary data.</text>
</comment>
<dbReference type="EMBL" id="CAAALY010244482">
    <property type="protein sequence ID" value="VEL32671.1"/>
    <property type="molecule type" value="Genomic_DNA"/>
</dbReference>
<organism evidence="1 2">
    <name type="scientific">Protopolystoma xenopodis</name>
    <dbReference type="NCBI Taxonomy" id="117903"/>
    <lineage>
        <taxon>Eukaryota</taxon>
        <taxon>Metazoa</taxon>
        <taxon>Spiralia</taxon>
        <taxon>Lophotrochozoa</taxon>
        <taxon>Platyhelminthes</taxon>
        <taxon>Monogenea</taxon>
        <taxon>Polyopisthocotylea</taxon>
        <taxon>Polystomatidea</taxon>
        <taxon>Polystomatidae</taxon>
        <taxon>Protopolystoma</taxon>
    </lineage>
</organism>
<proteinExistence type="predicted"/>
<protein>
    <submittedName>
        <fullName evidence="1">Uncharacterized protein</fullName>
    </submittedName>
</protein>
<evidence type="ECO:0000313" key="1">
    <source>
        <dbReference type="EMBL" id="VEL32671.1"/>
    </source>
</evidence>
<dbReference type="AlphaFoldDB" id="A0A448XB68"/>
<keyword evidence="2" id="KW-1185">Reference proteome</keyword>
<reference evidence="1" key="1">
    <citation type="submission" date="2018-11" db="EMBL/GenBank/DDBJ databases">
        <authorList>
            <consortium name="Pathogen Informatics"/>
        </authorList>
    </citation>
    <scope>NUCLEOTIDE SEQUENCE</scope>
</reference>
<evidence type="ECO:0000313" key="2">
    <source>
        <dbReference type="Proteomes" id="UP000784294"/>
    </source>
</evidence>
<sequence length="98" mass="10935">MAILTDDADYDGGETFWNVPRPRFNFGTDHGDTGLRTRCVPLSLPTNMIMLRKQGQATSIEINGGRKLINGYLCLIERLKELEGIEPPSKRRLGTSAE</sequence>
<name>A0A448XB68_9PLAT</name>
<dbReference type="Proteomes" id="UP000784294">
    <property type="component" value="Unassembled WGS sequence"/>
</dbReference>